<sequence>MSETSGLTVRPVRPQDRAQWDVLYQGYAAFYGVAQTVEMRDTLWSWLHDTAKESEGLVAELPGGKLVGLTHCRPYARALAASTGMFLDDLFVIPEARGTGAAEALIDAVRALALERGYTVVRWITDETNYRGRGLYDRVATRTPWVTYDIKL</sequence>
<dbReference type="PANTHER" id="PTHR43877">
    <property type="entry name" value="AMINOALKYLPHOSPHONATE N-ACETYLTRANSFERASE-RELATED-RELATED"/>
    <property type="match status" value="1"/>
</dbReference>
<feature type="domain" description="N-acetyltransferase" evidence="3">
    <location>
        <begin position="7"/>
        <end position="152"/>
    </location>
</feature>
<dbReference type="RefSeq" id="WP_193082450.1">
    <property type="nucleotide sequence ID" value="NZ_CP045201.1"/>
</dbReference>
<keyword evidence="2" id="KW-0012">Acyltransferase</keyword>
<evidence type="ECO:0000259" key="3">
    <source>
        <dbReference type="PROSITE" id="PS51186"/>
    </source>
</evidence>
<dbReference type="EMBL" id="CP045201">
    <property type="protein sequence ID" value="QOL80136.1"/>
    <property type="molecule type" value="Genomic_DNA"/>
</dbReference>
<dbReference type="InterPro" id="IPR000182">
    <property type="entry name" value="GNAT_dom"/>
</dbReference>
<reference evidence="4 5" key="1">
    <citation type="submission" date="2019-10" db="EMBL/GenBank/DDBJ databases">
        <title>Pseudopuniceibacterium sp. HQ09 islated from Antarctica.</title>
        <authorList>
            <person name="Liao L."/>
            <person name="Su S."/>
            <person name="Chen B."/>
            <person name="Yu Y."/>
        </authorList>
    </citation>
    <scope>NUCLEOTIDE SEQUENCE [LARGE SCALE GENOMIC DNA]</scope>
    <source>
        <strain evidence="4 5">HQ09</strain>
    </source>
</reference>
<dbReference type="PROSITE" id="PS51186">
    <property type="entry name" value="GNAT"/>
    <property type="match status" value="1"/>
</dbReference>
<evidence type="ECO:0000313" key="5">
    <source>
        <dbReference type="Proteomes" id="UP000594118"/>
    </source>
</evidence>
<keyword evidence="5" id="KW-1185">Reference proteome</keyword>
<organism evidence="4 5">
    <name type="scientific">Pseudooceanicola spongiae</name>
    <dbReference type="NCBI Taxonomy" id="2613965"/>
    <lineage>
        <taxon>Bacteria</taxon>
        <taxon>Pseudomonadati</taxon>
        <taxon>Pseudomonadota</taxon>
        <taxon>Alphaproteobacteria</taxon>
        <taxon>Rhodobacterales</taxon>
        <taxon>Paracoccaceae</taxon>
        <taxon>Pseudooceanicola</taxon>
    </lineage>
</organism>
<evidence type="ECO:0000256" key="1">
    <source>
        <dbReference type="ARBA" id="ARBA00022679"/>
    </source>
</evidence>
<dbReference type="PANTHER" id="PTHR43877:SF2">
    <property type="entry name" value="AMINOALKYLPHOSPHONATE N-ACETYLTRANSFERASE-RELATED"/>
    <property type="match status" value="1"/>
</dbReference>
<dbReference type="CDD" id="cd04301">
    <property type="entry name" value="NAT_SF"/>
    <property type="match status" value="1"/>
</dbReference>
<dbReference type="Gene3D" id="3.40.630.30">
    <property type="match status" value="1"/>
</dbReference>
<gene>
    <name evidence="4" type="ORF">F3W81_04425</name>
</gene>
<proteinExistence type="predicted"/>
<dbReference type="Pfam" id="PF00583">
    <property type="entry name" value="Acetyltransf_1"/>
    <property type="match status" value="1"/>
</dbReference>
<evidence type="ECO:0000313" key="4">
    <source>
        <dbReference type="EMBL" id="QOL80136.1"/>
    </source>
</evidence>
<name>A0A7L9WL69_9RHOB</name>
<keyword evidence="1 4" id="KW-0808">Transferase</keyword>
<dbReference type="InterPro" id="IPR050832">
    <property type="entry name" value="Bact_Acetyltransf"/>
</dbReference>
<dbReference type="InterPro" id="IPR016181">
    <property type="entry name" value="Acyl_CoA_acyltransferase"/>
</dbReference>
<dbReference type="GO" id="GO:0016747">
    <property type="term" value="F:acyltransferase activity, transferring groups other than amino-acyl groups"/>
    <property type="evidence" value="ECO:0007669"/>
    <property type="project" value="InterPro"/>
</dbReference>
<dbReference type="SUPFAM" id="SSF55729">
    <property type="entry name" value="Acyl-CoA N-acyltransferases (Nat)"/>
    <property type="match status" value="1"/>
</dbReference>
<dbReference type="AlphaFoldDB" id="A0A7L9WL69"/>
<protein>
    <submittedName>
        <fullName evidence="4">GNAT family N-acetyltransferase</fullName>
    </submittedName>
</protein>
<dbReference type="KEGG" id="pshq:F3W81_04425"/>
<dbReference type="Proteomes" id="UP000594118">
    <property type="component" value="Chromosome"/>
</dbReference>
<evidence type="ECO:0000256" key="2">
    <source>
        <dbReference type="ARBA" id="ARBA00023315"/>
    </source>
</evidence>
<accession>A0A7L9WL69</accession>